<dbReference type="RefSeq" id="WP_183357129.1">
    <property type="nucleotide sequence ID" value="NZ_BAABKR010000005.1"/>
</dbReference>
<comment type="catalytic activity">
    <reaction evidence="1">
        <text>a 1,2-diacyl-sn-glycero-3-phosphocholine + H2O = a 1,2-diacyl-sn-glycero-3-phosphate + choline + H(+)</text>
        <dbReference type="Rhea" id="RHEA:14445"/>
        <dbReference type="ChEBI" id="CHEBI:15354"/>
        <dbReference type="ChEBI" id="CHEBI:15377"/>
        <dbReference type="ChEBI" id="CHEBI:15378"/>
        <dbReference type="ChEBI" id="CHEBI:57643"/>
        <dbReference type="ChEBI" id="CHEBI:58608"/>
        <dbReference type="EC" id="3.1.4.4"/>
    </reaction>
</comment>
<keyword evidence="2" id="KW-0677">Repeat</keyword>
<name>A0A7W5TPJ0_9MICC</name>
<comment type="caution">
    <text evidence="7">The sequence shown here is derived from an EMBL/GenBank/DDBJ whole genome shotgun (WGS) entry which is preliminary data.</text>
</comment>
<feature type="region of interest" description="Disordered" evidence="5">
    <location>
        <begin position="426"/>
        <end position="449"/>
    </location>
</feature>
<dbReference type="SMART" id="SM00155">
    <property type="entry name" value="PLDc"/>
    <property type="match status" value="2"/>
</dbReference>
<dbReference type="PANTHER" id="PTHR18896">
    <property type="entry name" value="PHOSPHOLIPASE D"/>
    <property type="match status" value="1"/>
</dbReference>
<organism evidence="7 8">
    <name type="scientific">Garicola koreensis</name>
    <dbReference type="NCBI Taxonomy" id="1262554"/>
    <lineage>
        <taxon>Bacteria</taxon>
        <taxon>Bacillati</taxon>
        <taxon>Actinomycetota</taxon>
        <taxon>Actinomycetes</taxon>
        <taxon>Micrococcales</taxon>
        <taxon>Micrococcaceae</taxon>
        <taxon>Garicola</taxon>
    </lineage>
</organism>
<dbReference type="Pfam" id="PF13091">
    <property type="entry name" value="PLDc_2"/>
    <property type="match status" value="1"/>
</dbReference>
<evidence type="ECO:0000256" key="4">
    <source>
        <dbReference type="ARBA" id="ARBA00023098"/>
    </source>
</evidence>
<protein>
    <submittedName>
        <fullName evidence="7">Phosphatidylserine/phosphatidylglycerophosphate/ cardiolipin synthase-like enzyme</fullName>
    </submittedName>
</protein>
<keyword evidence="3" id="KW-0378">Hydrolase</keyword>
<dbReference type="PROSITE" id="PS50035">
    <property type="entry name" value="PLD"/>
    <property type="match status" value="2"/>
</dbReference>
<evidence type="ECO:0000259" key="6">
    <source>
        <dbReference type="PROSITE" id="PS50035"/>
    </source>
</evidence>
<dbReference type="EMBL" id="JACIBT010000001">
    <property type="protein sequence ID" value="MBB3666715.1"/>
    <property type="molecule type" value="Genomic_DNA"/>
</dbReference>
<evidence type="ECO:0000256" key="3">
    <source>
        <dbReference type="ARBA" id="ARBA00022801"/>
    </source>
</evidence>
<dbReference type="PANTHER" id="PTHR18896:SF76">
    <property type="entry name" value="PHOSPHOLIPASE"/>
    <property type="match status" value="1"/>
</dbReference>
<evidence type="ECO:0000256" key="5">
    <source>
        <dbReference type="SAM" id="MobiDB-lite"/>
    </source>
</evidence>
<evidence type="ECO:0000313" key="8">
    <source>
        <dbReference type="Proteomes" id="UP000547528"/>
    </source>
</evidence>
<dbReference type="InterPro" id="IPR001736">
    <property type="entry name" value="PLipase_D/transphosphatidylase"/>
</dbReference>
<gene>
    <name evidence="7" type="ORF">FHX47_000308</name>
</gene>
<dbReference type="SUPFAM" id="SSF56024">
    <property type="entry name" value="Phospholipase D/nuclease"/>
    <property type="match status" value="2"/>
</dbReference>
<accession>A0A7W5TPJ0</accession>
<dbReference type="InterPro" id="IPR015679">
    <property type="entry name" value="PLipase_D_fam"/>
</dbReference>
<feature type="domain" description="PLD phosphodiesterase" evidence="6">
    <location>
        <begin position="142"/>
        <end position="175"/>
    </location>
</feature>
<dbReference type="Proteomes" id="UP000547528">
    <property type="component" value="Unassembled WGS sequence"/>
</dbReference>
<proteinExistence type="predicted"/>
<keyword evidence="8" id="KW-1185">Reference proteome</keyword>
<sequence length="548" mass="61678">MGILRKLLRHRWPQWNSDWLLSHAERGNDATDLQPWTESNAVRTLIHGSEYFPRLVRQLHDVGEGDLVLLAGWRMDAEQLIDADLSVADALVRAAESGASVRGLLWRSHPSWLVGSWEKNKELAQMVNRAGGAILLDHRVRRFGSQHQKFIVIRRPADPGRDVAFVGGLDLARSRADDWDHGGDPLPRDFTDAYGSTPAWHDVHLQIRGPAVGQVEQVFRERWSDPQPMTLLPWHRHADQLSGLPQRPSALPAPTPPPPPVDGGGATVQLLRTYPHRRRTRAYPFAPQGEFSVARGFVKALQHARHLVYIEDQYLWSSEVGEVLDEALHRNPALHIIAVRPRHPDQEGLLKLPPSLLGRGLPIRALRPSVRDRLTVLDIEKADGAPIYVHAKVVIIDDVWASVGSANLNRRSWTHDSELSVAVLDGDTDSRHPIESATAAGPGDTAERPRRFARQLRLQLMREHLHRHEGDDADLIDPTQAAQVIRDSAEALDLWHEGGQVGSRPPGRLRRHDLQQGSAWQLALASPLYRTMFDPDGRPVRRRLTRRF</sequence>
<feature type="compositionally biased region" description="Pro residues" evidence="5">
    <location>
        <begin position="251"/>
        <end position="261"/>
    </location>
</feature>
<dbReference type="AlphaFoldDB" id="A0A7W5TPJ0"/>
<feature type="region of interest" description="Disordered" evidence="5">
    <location>
        <begin position="242"/>
        <end position="262"/>
    </location>
</feature>
<dbReference type="Gene3D" id="3.30.870.10">
    <property type="entry name" value="Endonuclease Chain A"/>
    <property type="match status" value="2"/>
</dbReference>
<evidence type="ECO:0000313" key="7">
    <source>
        <dbReference type="EMBL" id="MBB3666715.1"/>
    </source>
</evidence>
<dbReference type="GO" id="GO:0009395">
    <property type="term" value="P:phospholipid catabolic process"/>
    <property type="evidence" value="ECO:0007669"/>
    <property type="project" value="TreeGrafter"/>
</dbReference>
<reference evidence="7 8" key="1">
    <citation type="submission" date="2020-08" db="EMBL/GenBank/DDBJ databases">
        <title>Sequencing the genomes of 1000 actinobacteria strains.</title>
        <authorList>
            <person name="Klenk H.-P."/>
        </authorList>
    </citation>
    <scope>NUCLEOTIDE SEQUENCE [LARGE SCALE GENOMIC DNA]</scope>
    <source>
        <strain evidence="7 8">DSM 28238</strain>
    </source>
</reference>
<dbReference type="CDD" id="cd09105">
    <property type="entry name" value="PLDc_vPLD1_2_like_2"/>
    <property type="match status" value="1"/>
</dbReference>
<feature type="domain" description="PLD phosphodiesterase" evidence="6">
    <location>
        <begin position="385"/>
        <end position="412"/>
    </location>
</feature>
<dbReference type="GO" id="GO:0004630">
    <property type="term" value="F:phospholipase D activity"/>
    <property type="evidence" value="ECO:0007669"/>
    <property type="project" value="UniProtKB-EC"/>
</dbReference>
<evidence type="ECO:0000256" key="2">
    <source>
        <dbReference type="ARBA" id="ARBA00022737"/>
    </source>
</evidence>
<evidence type="ECO:0000256" key="1">
    <source>
        <dbReference type="ARBA" id="ARBA00000798"/>
    </source>
</evidence>
<dbReference type="InterPro" id="IPR025202">
    <property type="entry name" value="PLD-like_dom"/>
</dbReference>
<keyword evidence="4" id="KW-0443">Lipid metabolism</keyword>